<keyword evidence="1" id="KW-0472">Membrane</keyword>
<reference evidence="3" key="1">
    <citation type="submission" date="2019-12" db="EMBL/GenBank/DDBJ databases">
        <title>Complete genome of Terracaulis silvestris 0127_4.</title>
        <authorList>
            <person name="Vieira S."/>
            <person name="Riedel T."/>
            <person name="Sproer C."/>
            <person name="Pascual J."/>
            <person name="Boedeker C."/>
            <person name="Overmann J."/>
        </authorList>
    </citation>
    <scope>NUCLEOTIDE SEQUENCE [LARGE SCALE GENOMIC DNA]</scope>
    <source>
        <strain evidence="3">0127_4</strain>
    </source>
</reference>
<feature type="transmembrane region" description="Helical" evidence="1">
    <location>
        <begin position="31"/>
        <end position="49"/>
    </location>
</feature>
<dbReference type="AlphaFoldDB" id="A0A6I6MKK6"/>
<organism evidence="2 3">
    <name type="scientific">Terricaulis silvestris</name>
    <dbReference type="NCBI Taxonomy" id="2686094"/>
    <lineage>
        <taxon>Bacteria</taxon>
        <taxon>Pseudomonadati</taxon>
        <taxon>Pseudomonadota</taxon>
        <taxon>Alphaproteobacteria</taxon>
        <taxon>Caulobacterales</taxon>
        <taxon>Caulobacteraceae</taxon>
        <taxon>Terricaulis</taxon>
    </lineage>
</organism>
<accession>A0A6I6MKK6</accession>
<evidence type="ECO:0000256" key="1">
    <source>
        <dbReference type="SAM" id="Phobius"/>
    </source>
</evidence>
<dbReference type="Proteomes" id="UP000431269">
    <property type="component" value="Chromosome"/>
</dbReference>
<keyword evidence="1" id="KW-1133">Transmembrane helix</keyword>
<dbReference type="EMBL" id="CP047045">
    <property type="protein sequence ID" value="QGZ93494.1"/>
    <property type="molecule type" value="Genomic_DNA"/>
</dbReference>
<protein>
    <submittedName>
        <fullName evidence="2">Uncharacterized protein</fullName>
    </submittedName>
</protein>
<proteinExistence type="predicted"/>
<keyword evidence="1" id="KW-0812">Transmembrane</keyword>
<evidence type="ECO:0000313" key="2">
    <source>
        <dbReference type="EMBL" id="QGZ93494.1"/>
    </source>
</evidence>
<name>A0A6I6MKK6_9CAUL</name>
<dbReference type="KEGG" id="tsv:DSM104635_00304"/>
<sequence length="61" mass="6400">MSTFVIYAIGFIILLAGLIYGAVLLNVPTQWIVVGSLVLLGLGIALGVGKTRVKDVPTDQT</sequence>
<evidence type="ECO:0000313" key="3">
    <source>
        <dbReference type="Proteomes" id="UP000431269"/>
    </source>
</evidence>
<keyword evidence="3" id="KW-1185">Reference proteome</keyword>
<dbReference type="RefSeq" id="WP_158764497.1">
    <property type="nucleotide sequence ID" value="NZ_CP047045.1"/>
</dbReference>
<feature type="transmembrane region" description="Helical" evidence="1">
    <location>
        <begin position="5"/>
        <end position="25"/>
    </location>
</feature>
<gene>
    <name evidence="2" type="ORF">DSM104635_00304</name>
</gene>